<keyword evidence="3" id="KW-0560">Oxidoreductase</keyword>
<dbReference type="PANTHER" id="PTHR43544">
    <property type="entry name" value="SHORT-CHAIN DEHYDROGENASE/REDUCTASE"/>
    <property type="match status" value="1"/>
</dbReference>
<dbReference type="RefSeq" id="XP_066662242.1">
    <property type="nucleotide sequence ID" value="XM_066816550.1"/>
</dbReference>
<reference evidence="4 5" key="1">
    <citation type="submission" date="2023-01" db="EMBL/GenBank/DDBJ databases">
        <title>Analysis of 21 Apiospora genomes using comparative genomics revels a genus with tremendous synthesis potential of carbohydrate active enzymes and secondary metabolites.</title>
        <authorList>
            <person name="Sorensen T."/>
        </authorList>
    </citation>
    <scope>NUCLEOTIDE SEQUENCE [LARGE SCALE GENOMIC DNA]</scope>
    <source>
        <strain evidence="4 5">CBS 114990</strain>
    </source>
</reference>
<evidence type="ECO:0000256" key="1">
    <source>
        <dbReference type="ARBA" id="ARBA00006484"/>
    </source>
</evidence>
<comment type="caution">
    <text evidence="4">The sequence shown here is derived from an EMBL/GenBank/DDBJ whole genome shotgun (WGS) entry which is preliminary data.</text>
</comment>
<proteinExistence type="inferred from homology"/>
<dbReference type="GeneID" id="92049610"/>
<evidence type="ECO:0000313" key="5">
    <source>
        <dbReference type="Proteomes" id="UP001433268"/>
    </source>
</evidence>
<dbReference type="EMBL" id="JAQQWN010000009">
    <property type="protein sequence ID" value="KAK8065489.1"/>
    <property type="molecule type" value="Genomic_DNA"/>
</dbReference>
<dbReference type="InterPro" id="IPR051468">
    <property type="entry name" value="Fungal_SecMetab_SDRs"/>
</dbReference>
<dbReference type="SUPFAM" id="SSF51735">
    <property type="entry name" value="NAD(P)-binding Rossmann-fold domains"/>
    <property type="match status" value="1"/>
</dbReference>
<accession>A0ABR1V2R5</accession>
<sequence>MRGIGRGLFNHYVAQSNIVLIAAVRDVEGAQGLLSVPRGEGTQMHVVNIDSASRTDPFAAVMELQEKRGVHHIDVVVSSAGIVRLRATEQLPLDELEEVLRSPRFVFISAAAGSLNDMPMYPYPNPSYKGSKALANVLVVKMGMENEGARAFGLEKATLTLEKSSENTAYTVSVAHL</sequence>
<dbReference type="InterPro" id="IPR002347">
    <property type="entry name" value="SDR_fam"/>
</dbReference>
<dbReference type="Gene3D" id="3.40.50.720">
    <property type="entry name" value="NAD(P)-binding Rossmann-like Domain"/>
    <property type="match status" value="1"/>
</dbReference>
<evidence type="ECO:0000256" key="2">
    <source>
        <dbReference type="ARBA" id="ARBA00022857"/>
    </source>
</evidence>
<evidence type="ECO:0000313" key="4">
    <source>
        <dbReference type="EMBL" id="KAK8065489.1"/>
    </source>
</evidence>
<organism evidence="4 5">
    <name type="scientific">Apiospora hydei</name>
    <dbReference type="NCBI Taxonomy" id="1337664"/>
    <lineage>
        <taxon>Eukaryota</taxon>
        <taxon>Fungi</taxon>
        <taxon>Dikarya</taxon>
        <taxon>Ascomycota</taxon>
        <taxon>Pezizomycotina</taxon>
        <taxon>Sordariomycetes</taxon>
        <taxon>Xylariomycetidae</taxon>
        <taxon>Amphisphaeriales</taxon>
        <taxon>Apiosporaceae</taxon>
        <taxon>Apiospora</taxon>
    </lineage>
</organism>
<dbReference type="PANTHER" id="PTHR43544:SF7">
    <property type="entry name" value="NADB-LER2"/>
    <property type="match status" value="1"/>
</dbReference>
<evidence type="ECO:0000256" key="3">
    <source>
        <dbReference type="ARBA" id="ARBA00023002"/>
    </source>
</evidence>
<dbReference type="Pfam" id="PF00106">
    <property type="entry name" value="adh_short"/>
    <property type="match status" value="1"/>
</dbReference>
<dbReference type="Proteomes" id="UP001433268">
    <property type="component" value="Unassembled WGS sequence"/>
</dbReference>
<protein>
    <submittedName>
        <fullName evidence="4">Uncharacterized protein</fullName>
    </submittedName>
</protein>
<name>A0ABR1V2R5_9PEZI</name>
<keyword evidence="5" id="KW-1185">Reference proteome</keyword>
<gene>
    <name evidence="4" type="ORF">PG997_012236</name>
</gene>
<keyword evidence="2" id="KW-0521">NADP</keyword>
<comment type="similarity">
    <text evidence="1">Belongs to the short-chain dehydrogenases/reductases (SDR) family.</text>
</comment>
<dbReference type="InterPro" id="IPR036291">
    <property type="entry name" value="NAD(P)-bd_dom_sf"/>
</dbReference>